<evidence type="ECO:0000313" key="2">
    <source>
        <dbReference type="WBParaSite" id="JU765_v2.g18982.t1"/>
    </source>
</evidence>
<proteinExistence type="predicted"/>
<dbReference type="WBParaSite" id="JU765_v2.g18982.t1">
    <property type="protein sequence ID" value="JU765_v2.g18982.t1"/>
    <property type="gene ID" value="JU765_v2.g18982"/>
</dbReference>
<sequence length="808" mass="93120">MAKYKKGNAAKYADSAIDNEVESHHFTADYNEEASSIANSIFNLNGKPFSAVHPTILPKYYMEPQELFDEFGFKLTDGNNTDNLPELEASQHRMKWLAHIQFSTEQMENDLKWKSVNSEKLKGDKLNELLRSNGIPHSLRPFLWIRFSGGYKKKKESPVPYSAISARCERESSISIEGQIDKDLLRTLPTNLCYSNNDMPGISALRRVLKAVAFMYPDIGYCQGMGVVAAILMLVCGEESTFWIMCSLIEDILPPNFYSHNLLGLQADERVIKHLMCIHTPELVELIKTNEIDMSMITINWLLTLFANVLPIQMVLRIWDYIFIDGSVINFRIIISMLKMREQNIFLASKVADNCPAELFNSIVQIPSTISNIDGLIDFMLTYNETITLELISGLRKKYQGKLMVDSGMIFENGDENLPKQKIIKRRLSYSKSFFPNFLSTTPDENIDDPKTKNIRQTEMIVDLRNAIRQVCRHFSMCPENHENVINMQADYSVESHDKDLEQFFKCRSEGRKRAKALLDFQRQEEDELGFEKNEIINIISDKDEHCWIGEVNGRRGWFPAKFVSVIDERGKNYCSYGDEAIEPRVGDVVRRQFAQAFCRIIHHGIRETNIILSTFIGHPWLYIEALTQFLSETKAKTVNSKLTLCDAFKLDQDGKILSPEELLVRAVQEINQIYVVDTTQLDIKLTALICYGLNEQCLHIWFEILCDSNRFQSIREKYYHPYAFVRSPAWKQIKCELRILTQLFFNLLVDSEVTDKSLTSNMTNFVSGNNTKIMKKSGSLDLSLNKQPLREGVRDMLIKHHLFSWDL</sequence>
<dbReference type="Proteomes" id="UP000887576">
    <property type="component" value="Unplaced"/>
</dbReference>
<organism evidence="1 2">
    <name type="scientific">Panagrolaimus sp. JU765</name>
    <dbReference type="NCBI Taxonomy" id="591449"/>
    <lineage>
        <taxon>Eukaryota</taxon>
        <taxon>Metazoa</taxon>
        <taxon>Ecdysozoa</taxon>
        <taxon>Nematoda</taxon>
        <taxon>Chromadorea</taxon>
        <taxon>Rhabditida</taxon>
        <taxon>Tylenchina</taxon>
        <taxon>Panagrolaimomorpha</taxon>
        <taxon>Panagrolaimoidea</taxon>
        <taxon>Panagrolaimidae</taxon>
        <taxon>Panagrolaimus</taxon>
    </lineage>
</organism>
<reference evidence="2" key="1">
    <citation type="submission" date="2022-11" db="UniProtKB">
        <authorList>
            <consortium name="WormBaseParasite"/>
        </authorList>
    </citation>
    <scope>IDENTIFICATION</scope>
</reference>
<protein>
    <submittedName>
        <fullName evidence="2">RUN and TBC1 domain-containing protein 3</fullName>
    </submittedName>
</protein>
<name>A0AC34QSP7_9BILA</name>
<accession>A0AC34QSP7</accession>
<evidence type="ECO:0000313" key="1">
    <source>
        <dbReference type="Proteomes" id="UP000887576"/>
    </source>
</evidence>